<dbReference type="RefSeq" id="WP_046328658.1">
    <property type="nucleotide sequence ID" value="NZ_CP011280.1"/>
</dbReference>
<dbReference type="GO" id="GO:0016787">
    <property type="term" value="F:hydrolase activity"/>
    <property type="evidence" value="ECO:0007669"/>
    <property type="project" value="UniProtKB-UniRule"/>
</dbReference>
<dbReference type="Pfam" id="PF01734">
    <property type="entry name" value="Patatin"/>
    <property type="match status" value="1"/>
</dbReference>
<protein>
    <recommendedName>
        <fullName evidence="3">PNPLA domain-containing protein</fullName>
    </recommendedName>
</protein>
<evidence type="ECO:0000256" key="2">
    <source>
        <dbReference type="PROSITE-ProRule" id="PRU01161"/>
    </source>
</evidence>
<keyword evidence="2" id="KW-0442">Lipid degradation</keyword>
<feature type="short sequence motif" description="GXGXXG" evidence="2">
    <location>
        <begin position="9"/>
        <end position="14"/>
    </location>
</feature>
<feature type="active site" description="Proton acceptor" evidence="2">
    <location>
        <position position="162"/>
    </location>
</feature>
<keyword evidence="5" id="KW-1185">Reference proteome</keyword>
<evidence type="ECO:0000259" key="3">
    <source>
        <dbReference type="PROSITE" id="PS51635"/>
    </source>
</evidence>
<evidence type="ECO:0000313" key="5">
    <source>
        <dbReference type="Proteomes" id="UP000033103"/>
    </source>
</evidence>
<dbReference type="InterPro" id="IPR002641">
    <property type="entry name" value="PNPLA_dom"/>
</dbReference>
<dbReference type="InterPro" id="IPR016035">
    <property type="entry name" value="Acyl_Trfase/lysoPLipase"/>
</dbReference>
<keyword evidence="1 2" id="KW-0443">Lipid metabolism</keyword>
<dbReference type="Proteomes" id="UP000033103">
    <property type="component" value="Chromosome"/>
</dbReference>
<dbReference type="KEGG" id="sns:VC03_03305"/>
<feature type="short sequence motif" description="GXSXG" evidence="2">
    <location>
        <begin position="41"/>
        <end position="45"/>
    </location>
</feature>
<dbReference type="EMBL" id="CP011280">
    <property type="protein sequence ID" value="AKC95552.1"/>
    <property type="molecule type" value="Genomic_DNA"/>
</dbReference>
<organism evidence="4 5">
    <name type="scientific">Sneathia vaginalis</name>
    <dbReference type="NCBI Taxonomy" id="187101"/>
    <lineage>
        <taxon>Bacteria</taxon>
        <taxon>Fusobacteriati</taxon>
        <taxon>Fusobacteriota</taxon>
        <taxon>Fusobacteriia</taxon>
        <taxon>Fusobacteriales</taxon>
        <taxon>Leptotrichiaceae</taxon>
        <taxon>Sneathia</taxon>
    </lineage>
</organism>
<dbReference type="CDD" id="cd07199">
    <property type="entry name" value="Pat17_PNPLA8_PNPLA9_like"/>
    <property type="match status" value="1"/>
</dbReference>
<gene>
    <name evidence="4" type="ORF">VC03_03305</name>
</gene>
<evidence type="ECO:0000256" key="1">
    <source>
        <dbReference type="ARBA" id="ARBA00023098"/>
    </source>
</evidence>
<proteinExistence type="predicted"/>
<reference evidence="4 5" key="1">
    <citation type="journal article" date="2012" name="BMC Genomics">
        <title>Genomic sequence analysis and characterization of Sneathia amnii sp. nov.</title>
        <authorList>
            <consortium name="Vaginal Microbiome Consortium (additional members)"/>
            <person name="Harwich M.D.Jr."/>
            <person name="Serrano M.G."/>
            <person name="Fettweis J.M."/>
            <person name="Alves J.M."/>
            <person name="Reimers M.A."/>
            <person name="Buck G.A."/>
            <person name="Jefferson K.K."/>
        </authorList>
    </citation>
    <scope>NUCLEOTIDE SEQUENCE [LARGE SCALE GENOMIC DNA]</scope>
    <source>
        <strain evidence="4 5">SN35</strain>
    </source>
</reference>
<dbReference type="PANTHER" id="PTHR24138">
    <property type="entry name" value="INTRACELLLAR PHOSPHOLIPASE A FAMILY"/>
    <property type="match status" value="1"/>
</dbReference>
<name>A0A0E3ZAC1_9FUSO</name>
<keyword evidence="2" id="KW-0378">Hydrolase</keyword>
<sequence length="302" mass="34227">MFRILCLDGGGSRGYFTASIIENIEKRYNIKVNEYFDLIVGTSTGAIIAGAIAVDVDAKDITRMYLEEYKNVFKSSILKGIFSSKYESDKLRVLLENNYKNKDFKDTKTNLLITATDILSSEPQIFKSWDPKGVRLIDAVMASASAPIYFEPHKIKGKKYIDGCIWSNNPSLVALVEAISKKGFAKKMSDIKILSIGTGKNSEELKNEKSGLISWSKDIVPLSLKTNVEAVNILTENLLEKNFLRIDFYCNDKISIDNIPEYILTNSDKIFDEFTGNLDIFFKNQSIFTRFISKIFNYGRKK</sequence>
<evidence type="ECO:0000313" key="4">
    <source>
        <dbReference type="EMBL" id="AKC95552.1"/>
    </source>
</evidence>
<dbReference type="AlphaFoldDB" id="A0A0E3ZAC1"/>
<accession>A0A0E3ZAC1</accession>
<feature type="active site" description="Nucleophile" evidence="2">
    <location>
        <position position="43"/>
    </location>
</feature>
<dbReference type="Gene3D" id="3.40.1090.10">
    <property type="entry name" value="Cytosolic phospholipase A2 catalytic domain"/>
    <property type="match status" value="1"/>
</dbReference>
<dbReference type="PATRIC" id="fig|1069640.6.peg.649"/>
<comment type="caution">
    <text evidence="2">Lacks conserved residue(s) required for the propagation of feature annotation.</text>
</comment>
<dbReference type="GO" id="GO:0016042">
    <property type="term" value="P:lipid catabolic process"/>
    <property type="evidence" value="ECO:0007669"/>
    <property type="project" value="UniProtKB-UniRule"/>
</dbReference>
<dbReference type="InterPro" id="IPR047156">
    <property type="entry name" value="Teg/CotR/CapV-like"/>
</dbReference>
<dbReference type="SUPFAM" id="SSF52151">
    <property type="entry name" value="FabD/lysophospholipase-like"/>
    <property type="match status" value="1"/>
</dbReference>
<dbReference type="PROSITE" id="PS51635">
    <property type="entry name" value="PNPLA"/>
    <property type="match status" value="1"/>
</dbReference>
<dbReference type="STRING" id="187101.VC03_03305"/>
<dbReference type="OrthoDB" id="9807112at2"/>
<dbReference type="NCBIfam" id="NF041079">
    <property type="entry name" value="CBASS_lipase"/>
    <property type="match status" value="1"/>
</dbReference>
<feature type="domain" description="PNPLA" evidence="3">
    <location>
        <begin position="5"/>
        <end position="175"/>
    </location>
</feature>
<dbReference type="PANTHER" id="PTHR24138:SF12">
    <property type="entry name" value="PATATIN FAMILY PROTEIN"/>
    <property type="match status" value="1"/>
</dbReference>
<dbReference type="HOGENOM" id="CLU_000288_144_9_0"/>